<dbReference type="PANTHER" id="PTHR30026:SF20">
    <property type="entry name" value="OUTER MEMBRANE PROTEIN TOLC"/>
    <property type="match status" value="1"/>
</dbReference>
<evidence type="ECO:0000313" key="10">
    <source>
        <dbReference type="Proteomes" id="UP000240243"/>
    </source>
</evidence>
<comment type="subcellular location">
    <subcellularLocation>
        <location evidence="1">Cell outer membrane</location>
    </subcellularLocation>
</comment>
<keyword evidence="5" id="KW-0812">Transmembrane</keyword>
<evidence type="ECO:0000256" key="3">
    <source>
        <dbReference type="ARBA" id="ARBA00022448"/>
    </source>
</evidence>
<evidence type="ECO:0000313" key="9">
    <source>
        <dbReference type="EMBL" id="PSJ45129.1"/>
    </source>
</evidence>
<sequence length="438" mass="48664">MGSIAAAPVKALDLEQAWTLLQQQGPRYQAAIHERNAGEEHRAIGRAGLLPSVSLSAYHNENRGTLKQPDVSGQLVSSDLDYSSQAATLQLRQPLFNKQKMAEFRQGDHRAEQSGAVFDARHQEAAVQLAERYFDVLLAHETIGLAEAKLNAFQQQHDEAQRRFELGDGTVIDVDQAIARQDLAEAELIEAQDRMMVAQQLLQELLGEPLQQLAILNDDFHTSGLQSDALDVWLDKVLSANPVILSRRLESAVANEEINLARSGHWPTLDLVMGYTANESDSVTSREQRQEYGWLGVEFRMQLYSGGLSSAQVRQAAAGYEQSYHTLRATQEEMRTIATREFRRVQSNEARLKALEKAVLSSERAVLSSRRGFMSGTSTNLDILNAEEQVFIAKRDLLEAKVGYLLSRLRLNAVAGEVGVDDIRQLNAYLGPVTSVRS</sequence>
<keyword evidence="10" id="KW-1185">Reference proteome</keyword>
<dbReference type="InterPro" id="IPR051906">
    <property type="entry name" value="TolC-like"/>
</dbReference>
<evidence type="ECO:0000256" key="7">
    <source>
        <dbReference type="ARBA" id="ARBA00023237"/>
    </source>
</evidence>
<gene>
    <name evidence="9" type="ORF">C7H85_10660</name>
</gene>
<dbReference type="GO" id="GO:0009279">
    <property type="term" value="C:cell outer membrane"/>
    <property type="evidence" value="ECO:0007669"/>
    <property type="project" value="UniProtKB-SubCell"/>
</dbReference>
<comment type="caution">
    <text evidence="9">The sequence shown here is derived from an EMBL/GenBank/DDBJ whole genome shotgun (WGS) entry which is preliminary data.</text>
</comment>
<keyword evidence="6" id="KW-0472">Membrane</keyword>
<comment type="similarity">
    <text evidence="2">Belongs to the outer membrane factor (OMF) (TC 1.B.17) family.</text>
</comment>
<dbReference type="GO" id="GO:0015288">
    <property type="term" value="F:porin activity"/>
    <property type="evidence" value="ECO:0007669"/>
    <property type="project" value="TreeGrafter"/>
</dbReference>
<dbReference type="PANTHER" id="PTHR30026">
    <property type="entry name" value="OUTER MEMBRANE PROTEIN TOLC"/>
    <property type="match status" value="1"/>
</dbReference>
<dbReference type="Pfam" id="PF02321">
    <property type="entry name" value="OEP"/>
    <property type="match status" value="2"/>
</dbReference>
<evidence type="ECO:0000256" key="5">
    <source>
        <dbReference type="ARBA" id="ARBA00022692"/>
    </source>
</evidence>
<dbReference type="OrthoDB" id="9813458at2"/>
<keyword evidence="7" id="KW-0998">Cell outer membrane</keyword>
<dbReference type="InterPro" id="IPR010130">
    <property type="entry name" value="T1SS_OMP_TolC"/>
</dbReference>
<dbReference type="InterPro" id="IPR003423">
    <property type="entry name" value="OMP_efflux"/>
</dbReference>
<accession>A0A2P7R4I7</accession>
<proteinExistence type="inferred from homology"/>
<dbReference type="AlphaFoldDB" id="A0A2P7R4I7"/>
<protein>
    <submittedName>
        <fullName evidence="9">Channel protein TolC</fullName>
    </submittedName>
</protein>
<keyword evidence="4" id="KW-1134">Transmembrane beta strand</keyword>
<reference evidence="9 10" key="1">
    <citation type="submission" date="2018-03" db="EMBL/GenBank/DDBJ databases">
        <title>The draft genome of Zobellella sp. 59N8.</title>
        <authorList>
            <person name="Liu L."/>
            <person name="Li L."/>
            <person name="Zhang X."/>
            <person name="Liang L."/>
            <person name="Wang T."/>
        </authorList>
    </citation>
    <scope>NUCLEOTIDE SEQUENCE [LARGE SCALE GENOMIC DNA]</scope>
    <source>
        <strain evidence="9 10">59N8</strain>
    </source>
</reference>
<keyword evidence="3" id="KW-0813">Transport</keyword>
<evidence type="ECO:0000256" key="1">
    <source>
        <dbReference type="ARBA" id="ARBA00004442"/>
    </source>
</evidence>
<evidence type="ECO:0000256" key="4">
    <source>
        <dbReference type="ARBA" id="ARBA00022452"/>
    </source>
</evidence>
<dbReference type="Proteomes" id="UP000240243">
    <property type="component" value="Unassembled WGS sequence"/>
</dbReference>
<dbReference type="NCBIfam" id="TIGR01844">
    <property type="entry name" value="type_I_sec_TolC"/>
    <property type="match status" value="1"/>
</dbReference>
<feature type="coiled-coil region" evidence="8">
    <location>
        <begin position="143"/>
        <end position="208"/>
    </location>
</feature>
<dbReference type="Gene3D" id="1.20.1600.10">
    <property type="entry name" value="Outer membrane efflux proteins (OEP)"/>
    <property type="match status" value="1"/>
</dbReference>
<evidence type="ECO:0000256" key="6">
    <source>
        <dbReference type="ARBA" id="ARBA00023136"/>
    </source>
</evidence>
<organism evidence="9 10">
    <name type="scientific">Zobellella endophytica</name>
    <dbReference type="NCBI Taxonomy" id="2116700"/>
    <lineage>
        <taxon>Bacteria</taxon>
        <taxon>Pseudomonadati</taxon>
        <taxon>Pseudomonadota</taxon>
        <taxon>Gammaproteobacteria</taxon>
        <taxon>Aeromonadales</taxon>
        <taxon>Aeromonadaceae</taxon>
        <taxon>Zobellella</taxon>
    </lineage>
</organism>
<dbReference type="GO" id="GO:0015562">
    <property type="term" value="F:efflux transmembrane transporter activity"/>
    <property type="evidence" value="ECO:0007669"/>
    <property type="project" value="InterPro"/>
</dbReference>
<name>A0A2P7R4I7_9GAMM</name>
<dbReference type="SUPFAM" id="SSF56954">
    <property type="entry name" value="Outer membrane efflux proteins (OEP)"/>
    <property type="match status" value="1"/>
</dbReference>
<evidence type="ECO:0000256" key="8">
    <source>
        <dbReference type="SAM" id="Coils"/>
    </source>
</evidence>
<dbReference type="EMBL" id="PXYG01000004">
    <property type="protein sequence ID" value="PSJ45129.1"/>
    <property type="molecule type" value="Genomic_DNA"/>
</dbReference>
<dbReference type="GO" id="GO:1990281">
    <property type="term" value="C:efflux pump complex"/>
    <property type="evidence" value="ECO:0007669"/>
    <property type="project" value="TreeGrafter"/>
</dbReference>
<evidence type="ECO:0000256" key="2">
    <source>
        <dbReference type="ARBA" id="ARBA00007613"/>
    </source>
</evidence>
<keyword evidence="8" id="KW-0175">Coiled coil</keyword>